<proteinExistence type="predicted"/>
<keyword evidence="1" id="KW-0812">Transmembrane</keyword>
<dbReference type="EMBL" id="LT629706">
    <property type="protein sequence ID" value="SDN62179.1"/>
    <property type="molecule type" value="Genomic_DNA"/>
</dbReference>
<protein>
    <submittedName>
        <fullName evidence="2">Uncharacterized protein</fullName>
    </submittedName>
</protein>
<reference evidence="2 3" key="1">
    <citation type="submission" date="2016-10" db="EMBL/GenBank/DDBJ databases">
        <authorList>
            <person name="Varghese N."/>
            <person name="Submissions S."/>
        </authorList>
    </citation>
    <scope>NUCLEOTIDE SEQUENCE [LARGE SCALE GENOMIC DNA]</scope>
    <source>
        <strain evidence="2 3">BS2776</strain>
    </source>
</reference>
<dbReference type="Proteomes" id="UP000181903">
    <property type="component" value="Chromosome I"/>
</dbReference>
<feature type="transmembrane region" description="Helical" evidence="1">
    <location>
        <begin position="12"/>
        <end position="34"/>
    </location>
</feature>
<keyword evidence="1" id="KW-1133">Transmembrane helix</keyword>
<keyword evidence="1" id="KW-0472">Membrane</keyword>
<evidence type="ECO:0000313" key="2">
    <source>
        <dbReference type="EMBL" id="SDN62179.1"/>
    </source>
</evidence>
<keyword evidence="3" id="KW-1185">Reference proteome</keyword>
<gene>
    <name evidence="2" type="ORF">SAMN04490208_0902</name>
</gene>
<evidence type="ECO:0000256" key="1">
    <source>
        <dbReference type="SAM" id="Phobius"/>
    </source>
</evidence>
<sequence>MSDSTKTRKPGITVDAWAILFLVVLVAGAALFWAGHP</sequence>
<organism evidence="2 3">
    <name type="scientific">Pseudomonas poae</name>
    <dbReference type="NCBI Taxonomy" id="200451"/>
    <lineage>
        <taxon>Bacteria</taxon>
        <taxon>Pseudomonadati</taxon>
        <taxon>Pseudomonadota</taxon>
        <taxon>Gammaproteobacteria</taxon>
        <taxon>Pseudomonadales</taxon>
        <taxon>Pseudomonadaceae</taxon>
        <taxon>Pseudomonas</taxon>
    </lineage>
</organism>
<accession>A0ABY0RCH9</accession>
<name>A0ABY0RCH9_9PSED</name>
<evidence type="ECO:0000313" key="3">
    <source>
        <dbReference type="Proteomes" id="UP000181903"/>
    </source>
</evidence>